<keyword evidence="2" id="KW-1185">Reference proteome</keyword>
<accession>A0A6A6R5E1</accession>
<organism evidence="1 2">
    <name type="scientific">Lophium mytilinum</name>
    <dbReference type="NCBI Taxonomy" id="390894"/>
    <lineage>
        <taxon>Eukaryota</taxon>
        <taxon>Fungi</taxon>
        <taxon>Dikarya</taxon>
        <taxon>Ascomycota</taxon>
        <taxon>Pezizomycotina</taxon>
        <taxon>Dothideomycetes</taxon>
        <taxon>Pleosporomycetidae</taxon>
        <taxon>Mytilinidiales</taxon>
        <taxon>Mytilinidiaceae</taxon>
        <taxon>Lophium</taxon>
    </lineage>
</organism>
<dbReference type="EMBL" id="MU004183">
    <property type="protein sequence ID" value="KAF2499958.1"/>
    <property type="molecule type" value="Genomic_DNA"/>
</dbReference>
<gene>
    <name evidence="1" type="ORF">BU16DRAFT_232107</name>
</gene>
<protein>
    <submittedName>
        <fullName evidence="1">Uncharacterized protein</fullName>
    </submittedName>
</protein>
<dbReference type="OrthoDB" id="3709982at2759"/>
<sequence>MEGNSLLEVDSPPKRVVYRSSVEHELEDVAIIERFFASYGSEPFDDYYSHLMAPNESSKMHIVLDLRCKTNPVVDLHAIAYEVYRVKKRGELLNSSACDVARQRCKTLTWGTDRRFIEGFGGDRPEQVGHSPSRLTY</sequence>
<dbReference type="AlphaFoldDB" id="A0A6A6R5E1"/>
<evidence type="ECO:0000313" key="1">
    <source>
        <dbReference type="EMBL" id="KAF2499958.1"/>
    </source>
</evidence>
<reference evidence="1" key="1">
    <citation type="journal article" date="2020" name="Stud. Mycol.">
        <title>101 Dothideomycetes genomes: a test case for predicting lifestyles and emergence of pathogens.</title>
        <authorList>
            <person name="Haridas S."/>
            <person name="Albert R."/>
            <person name="Binder M."/>
            <person name="Bloem J."/>
            <person name="Labutti K."/>
            <person name="Salamov A."/>
            <person name="Andreopoulos B."/>
            <person name="Baker S."/>
            <person name="Barry K."/>
            <person name="Bills G."/>
            <person name="Bluhm B."/>
            <person name="Cannon C."/>
            <person name="Castanera R."/>
            <person name="Culley D."/>
            <person name="Daum C."/>
            <person name="Ezra D."/>
            <person name="Gonzalez J."/>
            <person name="Henrissat B."/>
            <person name="Kuo A."/>
            <person name="Liang C."/>
            <person name="Lipzen A."/>
            <person name="Lutzoni F."/>
            <person name="Magnuson J."/>
            <person name="Mondo S."/>
            <person name="Nolan M."/>
            <person name="Ohm R."/>
            <person name="Pangilinan J."/>
            <person name="Park H.-J."/>
            <person name="Ramirez L."/>
            <person name="Alfaro M."/>
            <person name="Sun H."/>
            <person name="Tritt A."/>
            <person name="Yoshinaga Y."/>
            <person name="Zwiers L.-H."/>
            <person name="Turgeon B."/>
            <person name="Goodwin S."/>
            <person name="Spatafora J."/>
            <person name="Crous P."/>
            <person name="Grigoriev I."/>
        </authorList>
    </citation>
    <scope>NUCLEOTIDE SEQUENCE</scope>
    <source>
        <strain evidence="1">CBS 269.34</strain>
    </source>
</reference>
<proteinExistence type="predicted"/>
<evidence type="ECO:0000313" key="2">
    <source>
        <dbReference type="Proteomes" id="UP000799750"/>
    </source>
</evidence>
<dbReference type="Proteomes" id="UP000799750">
    <property type="component" value="Unassembled WGS sequence"/>
</dbReference>
<name>A0A6A6R5E1_9PEZI</name>